<evidence type="ECO:0000259" key="1">
    <source>
        <dbReference type="SMART" id="SM00955"/>
    </source>
</evidence>
<protein>
    <submittedName>
        <fullName evidence="2">RNB domain-containing ribonuclease</fullName>
    </submittedName>
</protein>
<accession>A0A7M1SZ39</accession>
<dbReference type="InterPro" id="IPR050180">
    <property type="entry name" value="RNR_Ribonuclease"/>
</dbReference>
<dbReference type="GO" id="GO:0004540">
    <property type="term" value="F:RNA nuclease activity"/>
    <property type="evidence" value="ECO:0007669"/>
    <property type="project" value="InterPro"/>
</dbReference>
<dbReference type="InterPro" id="IPR012340">
    <property type="entry name" value="NA-bd_OB-fold"/>
</dbReference>
<evidence type="ECO:0000313" key="2">
    <source>
        <dbReference type="EMBL" id="QOR72846.1"/>
    </source>
</evidence>
<organism evidence="2 3">
    <name type="scientific">Ruania alkalisoli</name>
    <dbReference type="NCBI Taxonomy" id="2779775"/>
    <lineage>
        <taxon>Bacteria</taxon>
        <taxon>Bacillati</taxon>
        <taxon>Actinomycetota</taxon>
        <taxon>Actinomycetes</taxon>
        <taxon>Micrococcales</taxon>
        <taxon>Ruaniaceae</taxon>
        <taxon>Ruania</taxon>
    </lineage>
</organism>
<dbReference type="InterPro" id="IPR001900">
    <property type="entry name" value="RNase_II/R"/>
</dbReference>
<feature type="domain" description="RNB" evidence="1">
    <location>
        <begin position="54"/>
        <end position="377"/>
    </location>
</feature>
<dbReference type="PANTHER" id="PTHR23355:SF9">
    <property type="entry name" value="DIS3-LIKE EXONUCLEASE 2"/>
    <property type="match status" value="1"/>
</dbReference>
<dbReference type="PANTHER" id="PTHR23355">
    <property type="entry name" value="RIBONUCLEASE"/>
    <property type="match status" value="1"/>
</dbReference>
<name>A0A7M1SZ39_9MICO</name>
<dbReference type="Pfam" id="PF00773">
    <property type="entry name" value="RNB"/>
    <property type="match status" value="1"/>
</dbReference>
<dbReference type="EMBL" id="CP063169">
    <property type="protein sequence ID" value="QOR72846.1"/>
    <property type="molecule type" value="Genomic_DNA"/>
</dbReference>
<dbReference type="InterPro" id="IPR040596">
    <property type="entry name" value="RNase_II_C_S1"/>
</dbReference>
<dbReference type="Pfam" id="PF18614">
    <property type="entry name" value="RNase_II_C_S1"/>
    <property type="match status" value="1"/>
</dbReference>
<evidence type="ECO:0000313" key="3">
    <source>
        <dbReference type="Proteomes" id="UP000593758"/>
    </source>
</evidence>
<dbReference type="SMART" id="SM00955">
    <property type="entry name" value="RNB"/>
    <property type="match status" value="1"/>
</dbReference>
<sequence length="498" mass="53217">MSPQRRRVRLSPAAEHAVHPLLERIRTEQGVPGPFSDEALAEAETAAEEQVTGGLDLTDVPFLTIDPPGARDLDQAMHIARDGAGYVVQYAIADPASFVQAGGALDTELAERGVTFYGPDGSITLHPEVISEAAASLLEGQTRPACVWQIRLDGEGAVLEAGVQRAQVRSRAQLDYADAARRIENAGDEPAGELDQVLVLLREVGQLRTAQERARGGASLAIREQEVVADDGGYRLVQRAQLDVEDWNAQISLLTGMVAADLMRQARVGVLRTLPPADPRDVDRVRRAAHGLGIDWPQGRPYGEVLSGLDSADPAHAAFLQEATSLFRGAGYLTFDGELPAHSPHAAIASEYAHVTAPLRRLVDRYGLEICLAATAGTEVPGWVREALDDLPGIMGRAGQRSAAYERACVDAVEAVLLQGRIGQRFEGVIVEVDTHDGGPSAGQDVLPRTGEQRGTVVLAEPAVRAEITGPGLPLGERVQVRVAHVDVDERAVRFALA</sequence>
<dbReference type="KEGG" id="halt:IM660_16625"/>
<dbReference type="SUPFAM" id="SSF50249">
    <property type="entry name" value="Nucleic acid-binding proteins"/>
    <property type="match status" value="1"/>
</dbReference>
<proteinExistence type="predicted"/>
<dbReference type="AlphaFoldDB" id="A0A7M1SZ39"/>
<dbReference type="GO" id="GO:0006402">
    <property type="term" value="P:mRNA catabolic process"/>
    <property type="evidence" value="ECO:0007669"/>
    <property type="project" value="TreeGrafter"/>
</dbReference>
<keyword evidence="3" id="KW-1185">Reference proteome</keyword>
<dbReference type="Proteomes" id="UP000593758">
    <property type="component" value="Chromosome"/>
</dbReference>
<gene>
    <name evidence="2" type="ORF">IM660_16625</name>
</gene>
<reference evidence="2 3" key="1">
    <citation type="submission" date="2020-10" db="EMBL/GenBank/DDBJ databases">
        <title>Haloactinobacterium sp. RN3S43, a bacterium isolated from saline soil.</title>
        <authorList>
            <person name="Sun J.-Q."/>
        </authorList>
    </citation>
    <scope>NUCLEOTIDE SEQUENCE [LARGE SCALE GENOMIC DNA]</scope>
    <source>
        <strain evidence="2 3">RN3S43</strain>
    </source>
</reference>
<dbReference type="GO" id="GO:0003723">
    <property type="term" value="F:RNA binding"/>
    <property type="evidence" value="ECO:0007669"/>
    <property type="project" value="InterPro"/>
</dbReference>